<dbReference type="Pfam" id="PF00656">
    <property type="entry name" value="Peptidase_C14"/>
    <property type="match status" value="1"/>
</dbReference>
<evidence type="ECO:0000259" key="2">
    <source>
        <dbReference type="Pfam" id="PF00656"/>
    </source>
</evidence>
<evidence type="ECO:0000313" key="3">
    <source>
        <dbReference type="EMBL" id="KAL1626831.1"/>
    </source>
</evidence>
<feature type="region of interest" description="Disordered" evidence="1">
    <location>
        <begin position="1"/>
        <end position="22"/>
    </location>
</feature>
<gene>
    <name evidence="3" type="ORF">SLS56_006647</name>
</gene>
<feature type="domain" description="Peptidase C14 caspase" evidence="2">
    <location>
        <begin position="65"/>
        <end position="177"/>
    </location>
</feature>
<dbReference type="Gene3D" id="3.40.50.1460">
    <property type="match status" value="1"/>
</dbReference>
<dbReference type="InterPro" id="IPR011600">
    <property type="entry name" value="Pept_C14_caspase"/>
</dbReference>
<keyword evidence="4" id="KW-1185">Reference proteome</keyword>
<accession>A0ABR3SQQ0</accession>
<feature type="compositionally biased region" description="Low complexity" evidence="1">
    <location>
        <begin position="1"/>
        <end position="20"/>
    </location>
</feature>
<evidence type="ECO:0000313" key="4">
    <source>
        <dbReference type="Proteomes" id="UP001521116"/>
    </source>
</evidence>
<name>A0ABR3SQQ0_9PEZI</name>
<proteinExistence type="predicted"/>
<organism evidence="3 4">
    <name type="scientific">Neofusicoccum ribis</name>
    <dbReference type="NCBI Taxonomy" id="45134"/>
    <lineage>
        <taxon>Eukaryota</taxon>
        <taxon>Fungi</taxon>
        <taxon>Dikarya</taxon>
        <taxon>Ascomycota</taxon>
        <taxon>Pezizomycotina</taxon>
        <taxon>Dothideomycetes</taxon>
        <taxon>Dothideomycetes incertae sedis</taxon>
        <taxon>Botryosphaeriales</taxon>
        <taxon>Botryosphaeriaceae</taxon>
        <taxon>Neofusicoccum</taxon>
    </lineage>
</organism>
<reference evidence="3 4" key="1">
    <citation type="submission" date="2024-02" db="EMBL/GenBank/DDBJ databases">
        <title>De novo assembly and annotation of 12 fungi associated with fruit tree decline syndrome in Ontario, Canada.</title>
        <authorList>
            <person name="Sulman M."/>
            <person name="Ellouze W."/>
            <person name="Ilyukhin E."/>
        </authorList>
    </citation>
    <scope>NUCLEOTIDE SEQUENCE [LARGE SCALE GENOMIC DNA]</scope>
    <source>
        <strain evidence="3 4">M1-105</strain>
    </source>
</reference>
<dbReference type="Proteomes" id="UP001521116">
    <property type="component" value="Unassembled WGS sequence"/>
</dbReference>
<protein>
    <recommendedName>
        <fullName evidence="2">Peptidase C14 caspase domain-containing protein</fullName>
    </recommendedName>
</protein>
<dbReference type="EMBL" id="JAJVDC020000078">
    <property type="protein sequence ID" value="KAL1626831.1"/>
    <property type="molecule type" value="Genomic_DNA"/>
</dbReference>
<sequence>MLDTAAASSVQQNAAQQNVADESESDMQAHWVHFISKNMELRDGYFKVSVLIIKWADGLDQLQVNKECQELEDLFENTFKYETETLALGGSERTQLQLISGIGNFAHKSGGEDNLLIVYYAGHGVYHKDKHLLEFFPSTNEPRSNFNNVYWNPAERLLIDEVEADVLSIMDCCFSSDLVRNVVETGRTFEMLSASGVGQVTPAPGEKSFTRALIKCLKTLESGSVGGSFTTRDVIEQIQKERPLTPPALWRRIPGSE</sequence>
<evidence type="ECO:0000256" key="1">
    <source>
        <dbReference type="SAM" id="MobiDB-lite"/>
    </source>
</evidence>
<comment type="caution">
    <text evidence="3">The sequence shown here is derived from an EMBL/GenBank/DDBJ whole genome shotgun (WGS) entry which is preliminary data.</text>
</comment>